<reference evidence="2 3" key="1">
    <citation type="journal article" date="2024" name="J Genomics">
        <title>Draft genome sequencing and assembly of Favolaschia claudopus CIRM-BRFM 2984 isolated from oak limbs.</title>
        <authorList>
            <person name="Navarro D."/>
            <person name="Drula E."/>
            <person name="Chaduli D."/>
            <person name="Cazenave R."/>
            <person name="Ahrendt S."/>
            <person name="Wang J."/>
            <person name="Lipzen A."/>
            <person name="Daum C."/>
            <person name="Barry K."/>
            <person name="Grigoriev I.V."/>
            <person name="Favel A."/>
            <person name="Rosso M.N."/>
            <person name="Martin F."/>
        </authorList>
    </citation>
    <scope>NUCLEOTIDE SEQUENCE [LARGE SCALE GENOMIC DNA]</scope>
    <source>
        <strain evidence="2 3">CIRM-BRFM 2984</strain>
    </source>
</reference>
<evidence type="ECO:0008006" key="4">
    <source>
        <dbReference type="Google" id="ProtNLM"/>
    </source>
</evidence>
<evidence type="ECO:0000313" key="3">
    <source>
        <dbReference type="Proteomes" id="UP001362999"/>
    </source>
</evidence>
<keyword evidence="3" id="KW-1185">Reference proteome</keyword>
<proteinExistence type="predicted"/>
<dbReference type="EMBL" id="JAWWNJ010000046">
    <property type="protein sequence ID" value="KAK7018308.1"/>
    <property type="molecule type" value="Genomic_DNA"/>
</dbReference>
<dbReference type="Proteomes" id="UP001362999">
    <property type="component" value="Unassembled WGS sequence"/>
</dbReference>
<comment type="caution">
    <text evidence="2">The sequence shown here is derived from an EMBL/GenBank/DDBJ whole genome shotgun (WGS) entry which is preliminary data.</text>
</comment>
<accession>A0AAW0AYB0</accession>
<protein>
    <recommendedName>
        <fullName evidence="4">F-box domain-containing protein</fullName>
    </recommendedName>
</protein>
<dbReference type="SUPFAM" id="SSF52047">
    <property type="entry name" value="RNI-like"/>
    <property type="match status" value="1"/>
</dbReference>
<feature type="region of interest" description="Disordered" evidence="1">
    <location>
        <begin position="1"/>
        <end position="29"/>
    </location>
</feature>
<sequence length="580" mass="64657">MNSPLFPDSDVRPGIVSRLASPPSDTSEASSLCLTMASDARREGLFFESLGEWMSHAGKCQRAICSTFSSLQKESARSAVRGAFADYIITATLFEARSIHLLPPEIWHLIFKMAYGDRTSNWSPDSVLYTPMLVCRNWRNILAGGAAAGLWSPIDFRGLSAVKCRARAIQLGYALKRGPLVVSFSMDDIDPTISDSLHRLVDKDINLTLNIHDFYSTSFRARLGRSVFRVQHPVPNISTLAIEGGTFWTGEYPCRDVLPAWADSLTADQTDCRWTWPVPSNLKTLTFLWTVTPELCFNLPWAQIESYAEMNTARINGILPSPHLQNMANLRVLCVSGVWLPSSRSQPLLLPLLEELSFVVPWSDVPIDGHFCGIHFPQLRVLRLRGRHTRSVAEELAARNFHNNLEVFLATCPHLTTMSLALQIPLSGRAVTRHMHASPSLRALYILAANRDMFDLDFVQGMADLSIAPALRTLVVQQGRYWDGDTEESDAERKVSGGFVQAMKRRFENGMTVLSMPENGAGMHAEISTTHELWEVSASWNWVDDRWGVGGVKISSSLRERLLALGISLNVTVDLDTPFQ</sequence>
<evidence type="ECO:0000313" key="2">
    <source>
        <dbReference type="EMBL" id="KAK7018308.1"/>
    </source>
</evidence>
<dbReference type="AlphaFoldDB" id="A0AAW0AYB0"/>
<name>A0AAW0AYB0_9AGAR</name>
<evidence type="ECO:0000256" key="1">
    <source>
        <dbReference type="SAM" id="MobiDB-lite"/>
    </source>
</evidence>
<organism evidence="2 3">
    <name type="scientific">Favolaschia claudopus</name>
    <dbReference type="NCBI Taxonomy" id="2862362"/>
    <lineage>
        <taxon>Eukaryota</taxon>
        <taxon>Fungi</taxon>
        <taxon>Dikarya</taxon>
        <taxon>Basidiomycota</taxon>
        <taxon>Agaricomycotina</taxon>
        <taxon>Agaricomycetes</taxon>
        <taxon>Agaricomycetidae</taxon>
        <taxon>Agaricales</taxon>
        <taxon>Marasmiineae</taxon>
        <taxon>Mycenaceae</taxon>
        <taxon>Favolaschia</taxon>
    </lineage>
</organism>
<gene>
    <name evidence="2" type="ORF">R3P38DRAFT_3200672</name>
</gene>